<accession>A0A4Z2GGI2</accession>
<keyword evidence="3" id="KW-1185">Reference proteome</keyword>
<feature type="compositionally biased region" description="Polar residues" evidence="1">
    <location>
        <begin position="109"/>
        <end position="118"/>
    </location>
</feature>
<feature type="compositionally biased region" description="Low complexity" evidence="1">
    <location>
        <begin position="9"/>
        <end position="27"/>
    </location>
</feature>
<evidence type="ECO:0000313" key="3">
    <source>
        <dbReference type="Proteomes" id="UP000314294"/>
    </source>
</evidence>
<feature type="compositionally biased region" description="Polar residues" evidence="1">
    <location>
        <begin position="271"/>
        <end position="286"/>
    </location>
</feature>
<proteinExistence type="predicted"/>
<protein>
    <submittedName>
        <fullName evidence="2">Uncharacterized protein</fullName>
    </submittedName>
</protein>
<name>A0A4Z2GGI2_9TELE</name>
<feature type="compositionally biased region" description="Low complexity" evidence="1">
    <location>
        <begin position="119"/>
        <end position="133"/>
    </location>
</feature>
<feature type="region of interest" description="Disordered" evidence="1">
    <location>
        <begin position="258"/>
        <end position="299"/>
    </location>
</feature>
<dbReference type="EMBL" id="SRLO01000551">
    <property type="protein sequence ID" value="TNN52331.1"/>
    <property type="molecule type" value="Genomic_DNA"/>
</dbReference>
<dbReference type="Proteomes" id="UP000314294">
    <property type="component" value="Unassembled WGS sequence"/>
</dbReference>
<feature type="region of interest" description="Disordered" evidence="1">
    <location>
        <begin position="1"/>
        <end position="31"/>
    </location>
</feature>
<organism evidence="2 3">
    <name type="scientific">Liparis tanakae</name>
    <name type="common">Tanaka's snailfish</name>
    <dbReference type="NCBI Taxonomy" id="230148"/>
    <lineage>
        <taxon>Eukaryota</taxon>
        <taxon>Metazoa</taxon>
        <taxon>Chordata</taxon>
        <taxon>Craniata</taxon>
        <taxon>Vertebrata</taxon>
        <taxon>Euteleostomi</taxon>
        <taxon>Actinopterygii</taxon>
        <taxon>Neopterygii</taxon>
        <taxon>Teleostei</taxon>
        <taxon>Neoteleostei</taxon>
        <taxon>Acanthomorphata</taxon>
        <taxon>Eupercaria</taxon>
        <taxon>Perciformes</taxon>
        <taxon>Cottioidei</taxon>
        <taxon>Cottales</taxon>
        <taxon>Liparidae</taxon>
        <taxon>Liparis</taxon>
    </lineage>
</organism>
<sequence length="299" mass="31350">MSLRKAMSRSDSVSMMRSSSSANSSPMVTRNRRSTLRMNLFSSSTSLGGDGLPAAAARGALLPEEEEESAAWPSFDAPASGRRSAAALHEAAPLRCRADGMSIPRSATGEGSTLSEGLQSAQQSSVTSSSQASERLTEASGAYLHLGMHTLPDPQQEAALRCPAARPRALPATLAAGGLRPWSRGGGASPEGVPEAEEADPPGSSAGQSGRNPSALPKSRGPRDSTRTFTSRKQWLTMRSWTFTVVLIRIRHFTMAPGGHRAAERPGCVPTLSSESPDATQCQLAMTRSPRAPAAARGR</sequence>
<evidence type="ECO:0000256" key="1">
    <source>
        <dbReference type="SAM" id="MobiDB-lite"/>
    </source>
</evidence>
<dbReference type="AlphaFoldDB" id="A0A4Z2GGI2"/>
<gene>
    <name evidence="2" type="ORF">EYF80_037485</name>
</gene>
<feature type="compositionally biased region" description="Low complexity" evidence="1">
    <location>
        <begin position="288"/>
        <end position="299"/>
    </location>
</feature>
<evidence type="ECO:0000313" key="2">
    <source>
        <dbReference type="EMBL" id="TNN52331.1"/>
    </source>
</evidence>
<feature type="region of interest" description="Disordered" evidence="1">
    <location>
        <begin position="61"/>
        <end position="135"/>
    </location>
</feature>
<reference evidence="2 3" key="1">
    <citation type="submission" date="2019-03" db="EMBL/GenBank/DDBJ databases">
        <title>First draft genome of Liparis tanakae, snailfish: a comprehensive survey of snailfish specific genes.</title>
        <authorList>
            <person name="Kim W."/>
            <person name="Song I."/>
            <person name="Jeong J.-H."/>
            <person name="Kim D."/>
            <person name="Kim S."/>
            <person name="Ryu S."/>
            <person name="Song J.Y."/>
            <person name="Lee S.K."/>
        </authorList>
    </citation>
    <scope>NUCLEOTIDE SEQUENCE [LARGE SCALE GENOMIC DNA]</scope>
    <source>
        <tissue evidence="2">Muscle</tissue>
    </source>
</reference>
<feature type="region of interest" description="Disordered" evidence="1">
    <location>
        <begin position="175"/>
        <end position="231"/>
    </location>
</feature>
<comment type="caution">
    <text evidence="2">The sequence shown here is derived from an EMBL/GenBank/DDBJ whole genome shotgun (WGS) entry which is preliminary data.</text>
</comment>